<dbReference type="Pfam" id="PF00656">
    <property type="entry name" value="Peptidase_C14"/>
    <property type="match status" value="1"/>
</dbReference>
<dbReference type="PANTHER" id="PTHR48104:SF30">
    <property type="entry name" value="METACASPASE-1"/>
    <property type="match status" value="1"/>
</dbReference>
<dbReference type="GO" id="GO:0004197">
    <property type="term" value="F:cysteine-type endopeptidase activity"/>
    <property type="evidence" value="ECO:0007669"/>
    <property type="project" value="InterPro"/>
</dbReference>
<evidence type="ECO:0000256" key="2">
    <source>
        <dbReference type="SAM" id="Phobius"/>
    </source>
</evidence>
<dbReference type="Gene3D" id="3.40.50.12660">
    <property type="match status" value="1"/>
</dbReference>
<dbReference type="OrthoDB" id="3223806at2759"/>
<name>A0A835DQS4_TETSI</name>
<reference evidence="4 5" key="1">
    <citation type="submission" date="2020-04" db="EMBL/GenBank/DDBJ databases">
        <title>Plant Genome Project.</title>
        <authorList>
            <person name="Zhang R.-G."/>
        </authorList>
    </citation>
    <scope>NUCLEOTIDE SEQUENCE [LARGE SCALE GENOMIC DNA]</scope>
    <source>
        <strain evidence="4">YNK0</strain>
        <tissue evidence="4">Leaf</tissue>
    </source>
</reference>
<gene>
    <name evidence="4" type="ORF">HHK36_000451</name>
</gene>
<dbReference type="Proteomes" id="UP000655225">
    <property type="component" value="Unassembled WGS sequence"/>
</dbReference>
<sequence length="279" mass="31793">MEHRPLWGLSHTVSFLILSILIISESQFAEQKNDLFKVPTKDNMRMAMYWLIQGCQPGDSLVFHFSGHGSQQRNYNGGEADGYDETLSPLDFETEGVITDEEINATIVQPLPHGVKLHAIIDACRSGTVLNLPFFCRMNRLEWAVCKVSHTDLTFFRYILPTPNDNFTSNKQFKLMLYVDRLYQKSLQQVCLIQAFERGQGTTYGSILNSVQSSIRNLWNDCGRGAMTSPLIISPHHAFDKRWQVETGAPVNCLQTIRCVYKTFLAMTWCLLKHCKGCD</sequence>
<keyword evidence="5" id="KW-1185">Reference proteome</keyword>
<accession>A0A835DQS4</accession>
<evidence type="ECO:0000259" key="3">
    <source>
        <dbReference type="Pfam" id="PF00656"/>
    </source>
</evidence>
<feature type="domain" description="Peptidase C14 caspase" evidence="3">
    <location>
        <begin position="35"/>
        <end position="215"/>
    </location>
</feature>
<evidence type="ECO:0000256" key="1">
    <source>
        <dbReference type="ARBA" id="ARBA00009005"/>
    </source>
</evidence>
<keyword evidence="2" id="KW-1133">Transmembrane helix</keyword>
<dbReference type="GO" id="GO:0005737">
    <property type="term" value="C:cytoplasm"/>
    <property type="evidence" value="ECO:0007669"/>
    <property type="project" value="TreeGrafter"/>
</dbReference>
<protein>
    <recommendedName>
        <fullName evidence="3">Peptidase C14 caspase domain-containing protein</fullName>
    </recommendedName>
</protein>
<dbReference type="AlphaFoldDB" id="A0A835DQS4"/>
<comment type="caution">
    <text evidence="4">The sequence shown here is derived from an EMBL/GenBank/DDBJ whole genome shotgun (WGS) entry which is preliminary data.</text>
</comment>
<dbReference type="InterPro" id="IPR011600">
    <property type="entry name" value="Pept_C14_caspase"/>
</dbReference>
<dbReference type="PANTHER" id="PTHR48104">
    <property type="entry name" value="METACASPASE-4"/>
    <property type="match status" value="1"/>
</dbReference>
<feature type="transmembrane region" description="Helical" evidence="2">
    <location>
        <begin position="6"/>
        <end position="23"/>
    </location>
</feature>
<evidence type="ECO:0000313" key="5">
    <source>
        <dbReference type="Proteomes" id="UP000655225"/>
    </source>
</evidence>
<keyword evidence="2" id="KW-0812">Transmembrane</keyword>
<evidence type="ECO:0000313" key="4">
    <source>
        <dbReference type="EMBL" id="KAF8412486.1"/>
    </source>
</evidence>
<proteinExistence type="inferred from homology"/>
<organism evidence="4 5">
    <name type="scientific">Tetracentron sinense</name>
    <name type="common">Spur-leaf</name>
    <dbReference type="NCBI Taxonomy" id="13715"/>
    <lineage>
        <taxon>Eukaryota</taxon>
        <taxon>Viridiplantae</taxon>
        <taxon>Streptophyta</taxon>
        <taxon>Embryophyta</taxon>
        <taxon>Tracheophyta</taxon>
        <taxon>Spermatophyta</taxon>
        <taxon>Magnoliopsida</taxon>
        <taxon>Trochodendrales</taxon>
        <taxon>Trochodendraceae</taxon>
        <taxon>Tetracentron</taxon>
    </lineage>
</organism>
<dbReference type="EMBL" id="JABCRI010000001">
    <property type="protein sequence ID" value="KAF8412486.1"/>
    <property type="molecule type" value="Genomic_DNA"/>
</dbReference>
<keyword evidence="2" id="KW-0472">Membrane</keyword>
<comment type="similarity">
    <text evidence="1">Belongs to the peptidase C14B family.</text>
</comment>
<dbReference type="GO" id="GO:0006508">
    <property type="term" value="P:proteolysis"/>
    <property type="evidence" value="ECO:0007669"/>
    <property type="project" value="InterPro"/>
</dbReference>
<dbReference type="InterPro" id="IPR050452">
    <property type="entry name" value="Metacaspase"/>
</dbReference>
<dbReference type="OMA" id="LEWAVCK"/>